<dbReference type="AlphaFoldDB" id="A0A3R7PBK4"/>
<gene>
    <name evidence="2" type="ORF">C7M84_000268</name>
</gene>
<protein>
    <submittedName>
        <fullName evidence="2">Putative maestro heat-like repeat family member 5</fullName>
    </submittedName>
</protein>
<feature type="region of interest" description="Disordered" evidence="1">
    <location>
        <begin position="1"/>
        <end position="25"/>
    </location>
</feature>
<reference evidence="2 3" key="2">
    <citation type="submission" date="2019-01" db="EMBL/GenBank/DDBJ databases">
        <title>The decoding of complex shrimp genome reveals the adaptation for benthos swimmer, frequently molting mechanism and breeding impact on genome.</title>
        <authorList>
            <person name="Sun Y."/>
            <person name="Gao Y."/>
            <person name="Yu Y."/>
        </authorList>
    </citation>
    <scope>NUCLEOTIDE SEQUENCE [LARGE SCALE GENOMIC DNA]</scope>
    <source>
        <tissue evidence="2">Muscle</tissue>
    </source>
</reference>
<name>A0A3R7PBK4_PENVA</name>
<evidence type="ECO:0000256" key="1">
    <source>
        <dbReference type="SAM" id="MobiDB-lite"/>
    </source>
</evidence>
<organism evidence="2 3">
    <name type="scientific">Penaeus vannamei</name>
    <name type="common">Whiteleg shrimp</name>
    <name type="synonym">Litopenaeus vannamei</name>
    <dbReference type="NCBI Taxonomy" id="6689"/>
    <lineage>
        <taxon>Eukaryota</taxon>
        <taxon>Metazoa</taxon>
        <taxon>Ecdysozoa</taxon>
        <taxon>Arthropoda</taxon>
        <taxon>Crustacea</taxon>
        <taxon>Multicrustacea</taxon>
        <taxon>Malacostraca</taxon>
        <taxon>Eumalacostraca</taxon>
        <taxon>Eucarida</taxon>
        <taxon>Decapoda</taxon>
        <taxon>Dendrobranchiata</taxon>
        <taxon>Penaeoidea</taxon>
        <taxon>Penaeidae</taxon>
        <taxon>Penaeus</taxon>
    </lineage>
</organism>
<dbReference type="EMBL" id="QCYY01001042">
    <property type="protein sequence ID" value="ROT80983.1"/>
    <property type="molecule type" value="Genomic_DNA"/>
</dbReference>
<feature type="compositionally biased region" description="Basic and acidic residues" evidence="1">
    <location>
        <begin position="75"/>
        <end position="98"/>
    </location>
</feature>
<feature type="region of interest" description="Disordered" evidence="1">
    <location>
        <begin position="75"/>
        <end position="126"/>
    </location>
</feature>
<dbReference type="Proteomes" id="UP000283509">
    <property type="component" value="Unassembled WGS sequence"/>
</dbReference>
<accession>A0A3R7PBK4</accession>
<comment type="caution">
    <text evidence="2">The sequence shown here is derived from an EMBL/GenBank/DDBJ whole genome shotgun (WGS) entry which is preliminary data.</text>
</comment>
<sequence length="375" mass="42282">MPAQGEVKGGQGVSDFKGGHGDFKGGLEISREVKRFQGRSREVNFFECNRPESNNRPWITGRKCRLRKESVSWEGVRRASEGKARPRGRSREVRDFKGGHGFQQGRVIKGGQDYSRGSREFQGGQGVFKGGHGEVLEISRQVMGGSRDFKGGQGVSKEVKEDFREVKGFRGGQEFQGRSKDFKGGQARVSKGGQGASKERCKKISRRSEDFREVMGFSRRSRDFKRSRGFQGKVRGQGIFKARSRYFKGVKRSQGSRRSGGFKEGSRDFQGRSSGFQGQVKNFKGGQGRSRDFKGFQEVKGFQGRSRGFKGGQEISREVKGFQGRSRDFKASQDISREVNFFELLNRPESNTEPWITGRKCRLRKNLVSWEGEGE</sequence>
<evidence type="ECO:0000313" key="3">
    <source>
        <dbReference type="Proteomes" id="UP000283509"/>
    </source>
</evidence>
<keyword evidence="3" id="KW-1185">Reference proteome</keyword>
<feature type="region of interest" description="Disordered" evidence="1">
    <location>
        <begin position="245"/>
        <end position="294"/>
    </location>
</feature>
<feature type="compositionally biased region" description="Polar residues" evidence="1">
    <location>
        <begin position="271"/>
        <end position="280"/>
    </location>
</feature>
<feature type="region of interest" description="Disordered" evidence="1">
    <location>
        <begin position="174"/>
        <end position="204"/>
    </location>
</feature>
<proteinExistence type="predicted"/>
<feature type="compositionally biased region" description="Basic residues" evidence="1">
    <location>
        <begin position="245"/>
        <end position="255"/>
    </location>
</feature>
<reference evidence="2 3" key="1">
    <citation type="submission" date="2018-04" db="EMBL/GenBank/DDBJ databases">
        <authorList>
            <person name="Zhang X."/>
            <person name="Yuan J."/>
            <person name="Li F."/>
            <person name="Xiang J."/>
        </authorList>
    </citation>
    <scope>NUCLEOTIDE SEQUENCE [LARGE SCALE GENOMIC DNA]</scope>
    <source>
        <tissue evidence="2">Muscle</tissue>
    </source>
</reference>
<evidence type="ECO:0000313" key="2">
    <source>
        <dbReference type="EMBL" id="ROT80983.1"/>
    </source>
</evidence>